<evidence type="ECO:0000256" key="3">
    <source>
        <dbReference type="ARBA" id="ARBA00010718"/>
    </source>
</evidence>
<evidence type="ECO:0000256" key="12">
    <source>
        <dbReference type="RuleBase" id="RU367011"/>
    </source>
</evidence>
<evidence type="ECO:0000313" key="14">
    <source>
        <dbReference type="EMBL" id="EDL81182.1"/>
    </source>
</evidence>
<dbReference type="Proteomes" id="UP000234681">
    <property type="component" value="Chromosome 5"/>
</dbReference>
<organism evidence="14 15">
    <name type="scientific">Rattus norvegicus</name>
    <name type="common">Rat</name>
    <dbReference type="NCBI Taxonomy" id="10116"/>
    <lineage>
        <taxon>Eukaryota</taxon>
        <taxon>Metazoa</taxon>
        <taxon>Chordata</taxon>
        <taxon>Craniata</taxon>
        <taxon>Vertebrata</taxon>
        <taxon>Euteleostomi</taxon>
        <taxon>Mammalia</taxon>
        <taxon>Eutheria</taxon>
        <taxon>Euarchontoglires</taxon>
        <taxon>Glires</taxon>
        <taxon>Rodentia</taxon>
        <taxon>Myomorpha</taxon>
        <taxon>Muroidea</taxon>
        <taxon>Muridae</taxon>
        <taxon>Murinae</taxon>
        <taxon>Rattus</taxon>
    </lineage>
</organism>
<proteinExistence type="inferred from homology"/>
<dbReference type="PANTHER" id="PTHR18952">
    <property type="entry name" value="CARBONIC ANHYDRASE"/>
    <property type="match status" value="1"/>
</dbReference>
<evidence type="ECO:0000256" key="7">
    <source>
        <dbReference type="ARBA" id="ARBA00023157"/>
    </source>
</evidence>
<comment type="subcellular location">
    <subcellularLocation>
        <location evidence="2">Secreted</location>
    </subcellularLocation>
</comment>
<keyword evidence="7" id="KW-1015">Disulfide bond</keyword>
<sequence>MVMPWEEVRHVREAPSQKGHCGERVIVQRVQQGRDQPAGPGKLLFTVSEHLKEVQPRTCPAFRATASAMRVLVSVVSLFFLGIQALSEWSYSGDDGLEESRWPEKYPSCGGERQSPIDVKRREVHFSSSLLPLHMVNYEEEGLELSMTNNGHTVQITLPNTMSMRDSDGTVYRTKQMHFHWGGRDSEISGSEHTIDGMRHAIEIHLVHFNEKYETYEKAVDQPDGLAVMAVLVKVEDYTENDYYSTFISELENVKYTGQTTTLRNVNIRNMLPGDIRHYYTYQGSLTTPPCTENVKWFVFQDSATISKAQAERIENAVMDHHNQTIRNGYRRTQPLHNRVVEANFPYSPDEVSKNHFYMHEKISHGLKLKKIKKKRNHSH</sequence>
<evidence type="ECO:0000256" key="6">
    <source>
        <dbReference type="ARBA" id="ARBA00022833"/>
    </source>
</evidence>
<dbReference type="PANTHER" id="PTHR18952:SF110">
    <property type="entry name" value="CARBONIC ANHYDRASE 6"/>
    <property type="match status" value="1"/>
</dbReference>
<keyword evidence="4" id="KW-0964">Secreted</keyword>
<dbReference type="EMBL" id="CH473968">
    <property type="protein sequence ID" value="EDL81182.1"/>
    <property type="molecule type" value="Genomic_DNA"/>
</dbReference>
<evidence type="ECO:0000256" key="2">
    <source>
        <dbReference type="ARBA" id="ARBA00004613"/>
    </source>
</evidence>
<keyword evidence="5 12" id="KW-0479">Metal-binding</keyword>
<evidence type="ECO:0000256" key="4">
    <source>
        <dbReference type="ARBA" id="ARBA00022525"/>
    </source>
</evidence>
<protein>
    <recommendedName>
        <fullName evidence="12">Carbonic anhydrase</fullName>
        <ecNumber evidence="12">4.2.1.1</ecNumber>
    </recommendedName>
</protein>
<evidence type="ECO:0000256" key="10">
    <source>
        <dbReference type="ARBA" id="ARBA00025355"/>
    </source>
</evidence>
<dbReference type="EC" id="4.2.1.1" evidence="12"/>
<evidence type="ECO:0000256" key="8">
    <source>
        <dbReference type="ARBA" id="ARBA00023180"/>
    </source>
</evidence>
<dbReference type="Gene3D" id="3.10.200.10">
    <property type="entry name" value="Alpha carbonic anhydrase"/>
    <property type="match status" value="1"/>
</dbReference>
<comment type="cofactor">
    <cofactor evidence="1 12">
        <name>Zn(2+)</name>
        <dbReference type="ChEBI" id="CHEBI:29105"/>
    </cofactor>
</comment>
<evidence type="ECO:0000256" key="11">
    <source>
        <dbReference type="ARBA" id="ARBA00048348"/>
    </source>
</evidence>
<dbReference type="InterPro" id="IPR018338">
    <property type="entry name" value="Carbonic_anhydrase_a-class_CS"/>
</dbReference>
<dbReference type="PROSITE" id="PS51144">
    <property type="entry name" value="ALPHA_CA_2"/>
    <property type="match status" value="1"/>
</dbReference>
<dbReference type="SUPFAM" id="SSF51069">
    <property type="entry name" value="Carbonic anhydrase"/>
    <property type="match status" value="1"/>
</dbReference>
<dbReference type="SMART" id="SM01057">
    <property type="entry name" value="Carb_anhydrase"/>
    <property type="match status" value="1"/>
</dbReference>
<evidence type="ECO:0000313" key="15">
    <source>
        <dbReference type="Proteomes" id="UP000234681"/>
    </source>
</evidence>
<comment type="similarity">
    <text evidence="3 12">Belongs to the alpha-carbonic anhydrase family.</text>
</comment>
<comment type="catalytic activity">
    <reaction evidence="11 12">
        <text>hydrogencarbonate + H(+) = CO2 + H2O</text>
        <dbReference type="Rhea" id="RHEA:10748"/>
        <dbReference type="ChEBI" id="CHEBI:15377"/>
        <dbReference type="ChEBI" id="CHEBI:15378"/>
        <dbReference type="ChEBI" id="CHEBI:16526"/>
        <dbReference type="ChEBI" id="CHEBI:17544"/>
        <dbReference type="EC" id="4.2.1.1"/>
    </reaction>
</comment>
<dbReference type="CDD" id="cd03125">
    <property type="entry name" value="alpha_CA_VI"/>
    <property type="match status" value="1"/>
</dbReference>
<comment type="function">
    <text evidence="10">Reversible hydration of carbon dioxide. Its role in saliva is unknown.</text>
</comment>
<dbReference type="AGR" id="RGD:70516"/>
<dbReference type="InterPro" id="IPR001148">
    <property type="entry name" value="CA_dom"/>
</dbReference>
<evidence type="ECO:0000256" key="9">
    <source>
        <dbReference type="ARBA" id="ARBA00023239"/>
    </source>
</evidence>
<feature type="domain" description="Alpha-carbonic anhydrase" evidence="13">
    <location>
        <begin position="87"/>
        <end position="345"/>
    </location>
</feature>
<evidence type="ECO:0000256" key="5">
    <source>
        <dbReference type="ARBA" id="ARBA00022723"/>
    </source>
</evidence>
<dbReference type="InterPro" id="IPR036398">
    <property type="entry name" value="CA_dom_sf"/>
</dbReference>
<dbReference type="Pfam" id="PF00194">
    <property type="entry name" value="Carb_anhydrase"/>
    <property type="match status" value="1"/>
</dbReference>
<dbReference type="RGD" id="70516">
    <property type="gene designation" value="Ca6"/>
</dbReference>
<dbReference type="FunFam" id="3.10.200.10:FF:000003">
    <property type="entry name" value="Carbonic anhydrase 12"/>
    <property type="match status" value="1"/>
</dbReference>
<dbReference type="GO" id="GO:0005576">
    <property type="term" value="C:extracellular region"/>
    <property type="evidence" value="ECO:0007669"/>
    <property type="project" value="UniProtKB-SubCell"/>
</dbReference>
<evidence type="ECO:0000313" key="16">
    <source>
        <dbReference type="RGD" id="70516"/>
    </source>
</evidence>
<dbReference type="AlphaFoldDB" id="A6IUD2"/>
<accession>A6IUD2</accession>
<reference evidence="15" key="1">
    <citation type="submission" date="2005-09" db="EMBL/GenBank/DDBJ databases">
        <authorList>
            <person name="Mural R.J."/>
            <person name="Li P.W."/>
            <person name="Adams M.D."/>
            <person name="Amanatides P.G."/>
            <person name="Baden-Tillson H."/>
            <person name="Barnstead M."/>
            <person name="Chin S.H."/>
            <person name="Dew I."/>
            <person name="Evans C.A."/>
            <person name="Ferriera S."/>
            <person name="Flanigan M."/>
            <person name="Fosler C."/>
            <person name="Glodek A."/>
            <person name="Gu Z."/>
            <person name="Holt R.A."/>
            <person name="Jennings D."/>
            <person name="Kraft C.L."/>
            <person name="Lu F."/>
            <person name="Nguyen T."/>
            <person name="Nusskern D.R."/>
            <person name="Pfannkoch C.M."/>
            <person name="Sitter C."/>
            <person name="Sutton G.G."/>
            <person name="Venter J.C."/>
            <person name="Wang Z."/>
            <person name="Woodage T."/>
            <person name="Zheng X.H."/>
            <person name="Zhong F."/>
        </authorList>
    </citation>
    <scope>NUCLEOTIDE SEQUENCE [LARGE SCALE GENOMIC DNA]</scope>
    <source>
        <strain>BN</strain>
        <strain evidence="15">Sprague-Dawley</strain>
    </source>
</reference>
<gene>
    <name evidence="16" type="primary">Ca6</name>
    <name evidence="14" type="synonym">Car6</name>
    <name evidence="14" type="ORF">rCG_31452</name>
</gene>
<keyword evidence="9 12" id="KW-0456">Lyase</keyword>
<keyword evidence="8" id="KW-0325">Glycoprotein</keyword>
<keyword evidence="6 12" id="KW-0862">Zinc</keyword>
<dbReference type="GO" id="GO:0008270">
    <property type="term" value="F:zinc ion binding"/>
    <property type="evidence" value="ECO:0007669"/>
    <property type="project" value="UniProtKB-UniRule"/>
</dbReference>
<evidence type="ECO:0000256" key="1">
    <source>
        <dbReference type="ARBA" id="ARBA00001947"/>
    </source>
</evidence>
<evidence type="ECO:0000259" key="13">
    <source>
        <dbReference type="PROSITE" id="PS51144"/>
    </source>
</evidence>
<dbReference type="PROSITE" id="PS00162">
    <property type="entry name" value="ALPHA_CA_1"/>
    <property type="match status" value="1"/>
</dbReference>
<dbReference type="InterPro" id="IPR023561">
    <property type="entry name" value="Carbonic_anhydrase_a-class"/>
</dbReference>
<name>A6IUD2_RAT</name>
<dbReference type="GO" id="GO:0004089">
    <property type="term" value="F:carbonate dehydratase activity"/>
    <property type="evidence" value="ECO:0007669"/>
    <property type="project" value="UniProtKB-UniRule"/>
</dbReference>